<organism evidence="2 3">
    <name type="scientific">Hibiscus sabdariffa</name>
    <name type="common">roselle</name>
    <dbReference type="NCBI Taxonomy" id="183260"/>
    <lineage>
        <taxon>Eukaryota</taxon>
        <taxon>Viridiplantae</taxon>
        <taxon>Streptophyta</taxon>
        <taxon>Embryophyta</taxon>
        <taxon>Tracheophyta</taxon>
        <taxon>Spermatophyta</taxon>
        <taxon>Magnoliopsida</taxon>
        <taxon>eudicotyledons</taxon>
        <taxon>Gunneridae</taxon>
        <taxon>Pentapetalae</taxon>
        <taxon>rosids</taxon>
        <taxon>malvids</taxon>
        <taxon>Malvales</taxon>
        <taxon>Malvaceae</taxon>
        <taxon>Malvoideae</taxon>
        <taxon>Hibiscus</taxon>
    </lineage>
</organism>
<keyword evidence="3" id="KW-1185">Reference proteome</keyword>
<accession>A0ABR2DIF7</accession>
<dbReference type="Proteomes" id="UP001472677">
    <property type="component" value="Unassembled WGS sequence"/>
</dbReference>
<evidence type="ECO:0000313" key="3">
    <source>
        <dbReference type="Proteomes" id="UP001472677"/>
    </source>
</evidence>
<feature type="compositionally biased region" description="Polar residues" evidence="1">
    <location>
        <begin position="65"/>
        <end position="99"/>
    </location>
</feature>
<gene>
    <name evidence="2" type="ORF">V6N12_046354</name>
</gene>
<feature type="region of interest" description="Disordered" evidence="1">
    <location>
        <begin position="1"/>
        <end position="47"/>
    </location>
</feature>
<comment type="caution">
    <text evidence="2">The sequence shown here is derived from an EMBL/GenBank/DDBJ whole genome shotgun (WGS) entry which is preliminary data.</text>
</comment>
<feature type="compositionally biased region" description="Low complexity" evidence="1">
    <location>
        <begin position="27"/>
        <end position="41"/>
    </location>
</feature>
<evidence type="ECO:0000313" key="2">
    <source>
        <dbReference type="EMBL" id="KAK8540061.1"/>
    </source>
</evidence>
<name>A0ABR2DIF7_9ROSI</name>
<reference evidence="2 3" key="1">
    <citation type="journal article" date="2024" name="G3 (Bethesda)">
        <title>Genome assembly of Hibiscus sabdariffa L. provides insights into metabolisms of medicinal natural products.</title>
        <authorList>
            <person name="Kim T."/>
        </authorList>
    </citation>
    <scope>NUCLEOTIDE SEQUENCE [LARGE SCALE GENOMIC DNA]</scope>
    <source>
        <strain evidence="2">TK-2024</strain>
        <tissue evidence="2">Old leaves</tissue>
    </source>
</reference>
<proteinExistence type="predicted"/>
<dbReference type="EMBL" id="JBBPBM010000025">
    <property type="protein sequence ID" value="KAK8540061.1"/>
    <property type="molecule type" value="Genomic_DNA"/>
</dbReference>
<protein>
    <submittedName>
        <fullName evidence="2">Uncharacterized protein</fullName>
    </submittedName>
</protein>
<sequence>MPTSEAVVSESLTVDDESSALGEDVFPASTQSPQSSSAPSPHVYSQPLHVISDGNAIDISSLVSSSADNGISASGSSHTDSPVAFSPTNQETDFATPSHGSEAEQGLVHRVAMDLVHHKSSSPPILTAREAVPEGISTASTPPENVATTEVSYSQHEVHREEPTEAPGGNSHHMVTRSKAGIHKPKVYHVQIDEAHVDVYTALQSPQ</sequence>
<feature type="region of interest" description="Disordered" evidence="1">
    <location>
        <begin position="65"/>
        <end position="101"/>
    </location>
</feature>
<evidence type="ECO:0000256" key="1">
    <source>
        <dbReference type="SAM" id="MobiDB-lite"/>
    </source>
</evidence>